<dbReference type="Proteomes" id="UP000248079">
    <property type="component" value="Unassembled WGS sequence"/>
</dbReference>
<gene>
    <name evidence="2" type="ORF">DF185_01655</name>
</gene>
<sequence>MNELKTFVQWTRIGLLALFVIAVGIELSFGILLSYYEFEPPFLIQENERLWFNVAGGIIILLEVVAGWILYRRKIKYIQILDRLEEKLKIFGRIYSIQLLLVSKGGVTALLIFGITQDILWYFPWLICMYVIGKNFPFNLNLFHAMGIEEEEERKLFYKE</sequence>
<feature type="transmembrane region" description="Helical" evidence="1">
    <location>
        <begin position="119"/>
        <end position="136"/>
    </location>
</feature>
<evidence type="ECO:0000313" key="3">
    <source>
        <dbReference type="Proteomes" id="UP000248079"/>
    </source>
</evidence>
<keyword evidence="1" id="KW-0472">Membrane</keyword>
<name>A0A2V4A2D5_9BACT</name>
<accession>A0A2V4A2D5</accession>
<reference evidence="2 3" key="1">
    <citation type="submission" date="2018-05" db="EMBL/GenBank/DDBJ databases">
        <title>Marinifilum breve JC075T sp. nov., a marine bacterium isolated from Yongle Blue Hole in the South China Sea.</title>
        <authorList>
            <person name="Fu T."/>
        </authorList>
    </citation>
    <scope>NUCLEOTIDE SEQUENCE [LARGE SCALE GENOMIC DNA]</scope>
    <source>
        <strain evidence="2 3">JC075</strain>
    </source>
</reference>
<protein>
    <submittedName>
        <fullName evidence="2">Uncharacterized protein</fullName>
    </submittedName>
</protein>
<organism evidence="2 3">
    <name type="scientific">Marinifilum breve</name>
    <dbReference type="NCBI Taxonomy" id="2184082"/>
    <lineage>
        <taxon>Bacteria</taxon>
        <taxon>Pseudomonadati</taxon>
        <taxon>Bacteroidota</taxon>
        <taxon>Bacteroidia</taxon>
        <taxon>Marinilabiliales</taxon>
        <taxon>Marinifilaceae</taxon>
    </lineage>
</organism>
<feature type="transmembrane region" description="Helical" evidence="1">
    <location>
        <begin position="50"/>
        <end position="71"/>
    </location>
</feature>
<feature type="transmembrane region" description="Helical" evidence="1">
    <location>
        <begin position="92"/>
        <end position="113"/>
    </location>
</feature>
<dbReference type="RefSeq" id="WP_110358981.1">
    <property type="nucleotide sequence ID" value="NZ_QFLI01000001.1"/>
</dbReference>
<keyword evidence="3" id="KW-1185">Reference proteome</keyword>
<dbReference type="OrthoDB" id="1119045at2"/>
<comment type="caution">
    <text evidence="2">The sequence shown here is derived from an EMBL/GenBank/DDBJ whole genome shotgun (WGS) entry which is preliminary data.</text>
</comment>
<dbReference type="AlphaFoldDB" id="A0A2V4A2D5"/>
<keyword evidence="1" id="KW-1133">Transmembrane helix</keyword>
<feature type="transmembrane region" description="Helical" evidence="1">
    <location>
        <begin position="12"/>
        <end position="38"/>
    </location>
</feature>
<proteinExistence type="predicted"/>
<evidence type="ECO:0000256" key="1">
    <source>
        <dbReference type="SAM" id="Phobius"/>
    </source>
</evidence>
<dbReference type="EMBL" id="QFLI01000001">
    <property type="protein sequence ID" value="PXY02822.1"/>
    <property type="molecule type" value="Genomic_DNA"/>
</dbReference>
<keyword evidence="1" id="KW-0812">Transmembrane</keyword>
<evidence type="ECO:0000313" key="2">
    <source>
        <dbReference type="EMBL" id="PXY02822.1"/>
    </source>
</evidence>